<dbReference type="PANTHER" id="PTHR47894">
    <property type="entry name" value="HTH-TYPE TRANSCRIPTIONAL REGULATOR GADX"/>
    <property type="match status" value="1"/>
</dbReference>
<evidence type="ECO:0000259" key="4">
    <source>
        <dbReference type="PROSITE" id="PS01124"/>
    </source>
</evidence>
<dbReference type="PRINTS" id="PR00032">
    <property type="entry name" value="HTHARAC"/>
</dbReference>
<dbReference type="InterPro" id="IPR018060">
    <property type="entry name" value="HTH_AraC"/>
</dbReference>
<dbReference type="Pfam" id="PF12625">
    <property type="entry name" value="Arabinose_bd"/>
    <property type="match status" value="1"/>
</dbReference>
<keyword evidence="6" id="KW-1185">Reference proteome</keyword>
<dbReference type="SMART" id="SM00342">
    <property type="entry name" value="HTH_ARAC"/>
    <property type="match status" value="1"/>
</dbReference>
<dbReference type="InterPro" id="IPR020449">
    <property type="entry name" value="Tscrpt_reg_AraC-type_HTH"/>
</dbReference>
<reference evidence="5 6" key="1">
    <citation type="submission" date="2018-08" db="EMBL/GenBank/DDBJ databases">
        <title>Genomic Encyclopedia of Type Strains, Phase IV (KMG-IV): sequencing the most valuable type-strain genomes for metagenomic binning, comparative biology and taxonomic classification.</title>
        <authorList>
            <person name="Goeker M."/>
        </authorList>
    </citation>
    <scope>NUCLEOTIDE SEQUENCE [LARGE SCALE GENOMIC DNA]</scope>
    <source>
        <strain evidence="5 6">DSM 26022</strain>
    </source>
</reference>
<keyword evidence="1" id="KW-0805">Transcription regulation</keyword>
<protein>
    <submittedName>
        <fullName evidence="5">AraC family transcriptional regulator</fullName>
    </submittedName>
</protein>
<dbReference type="RefSeq" id="WP_116207287.1">
    <property type="nucleotide sequence ID" value="NZ_QUNR01000001.1"/>
</dbReference>
<dbReference type="EMBL" id="QUNR01000001">
    <property type="protein sequence ID" value="REH40237.1"/>
    <property type="molecule type" value="Genomic_DNA"/>
</dbReference>
<sequence length="346" mass="39344">MNPLHQSVSGHVVPAMLHCAIAAGINPAQLLNEAGIPAHWLDDASGRLLPVQFANLMRALWRSSNDEFLGFTATPSRVGTFPLMMHSVLSAATLGEALRHGVHFYRVLSDDITLSLREHDGIAEFELRLREPERDAGHVLTETILLCWYRLACWLINRRILLIDTHFSYPAPAHEAEYHQLYPCPHHFEQDRIALHFDARMLALPITRSRDELKVLIRELPLGFFIKPVFQGSLSHRVRSRLLQGGMANLPSLDTVANELFMTGRTLRRQLLSEGTRYQEIKDELRREHAMALLREPQTSINALAQAVGFREAAVFIKAFKQWTGMTPGDYRAHWQTQRQLAREGS</sequence>
<proteinExistence type="predicted"/>
<dbReference type="SUPFAM" id="SSF46689">
    <property type="entry name" value="Homeodomain-like"/>
    <property type="match status" value="1"/>
</dbReference>
<comment type="caution">
    <text evidence="5">The sequence shown here is derived from an EMBL/GenBank/DDBJ whole genome shotgun (WGS) entry which is preliminary data.</text>
</comment>
<dbReference type="GO" id="GO:0000976">
    <property type="term" value="F:transcription cis-regulatory region binding"/>
    <property type="evidence" value="ECO:0007669"/>
    <property type="project" value="TreeGrafter"/>
</dbReference>
<dbReference type="PANTHER" id="PTHR47894:SF1">
    <property type="entry name" value="HTH-TYPE TRANSCRIPTIONAL REGULATOR VQSM"/>
    <property type="match status" value="1"/>
</dbReference>
<dbReference type="Pfam" id="PF12833">
    <property type="entry name" value="HTH_18"/>
    <property type="match status" value="1"/>
</dbReference>
<dbReference type="InterPro" id="IPR032687">
    <property type="entry name" value="AraC-type_N"/>
</dbReference>
<evidence type="ECO:0000313" key="6">
    <source>
        <dbReference type="Proteomes" id="UP000256774"/>
    </source>
</evidence>
<dbReference type="GO" id="GO:0005829">
    <property type="term" value="C:cytosol"/>
    <property type="evidence" value="ECO:0007669"/>
    <property type="project" value="TreeGrafter"/>
</dbReference>
<dbReference type="OrthoDB" id="5582699at2"/>
<evidence type="ECO:0000313" key="5">
    <source>
        <dbReference type="EMBL" id="REH40237.1"/>
    </source>
</evidence>
<gene>
    <name evidence="5" type="ORF">DFR26_0436</name>
</gene>
<feature type="domain" description="HTH araC/xylS-type" evidence="4">
    <location>
        <begin position="232"/>
        <end position="334"/>
    </location>
</feature>
<evidence type="ECO:0000256" key="1">
    <source>
        <dbReference type="ARBA" id="ARBA00023015"/>
    </source>
</evidence>
<dbReference type="Proteomes" id="UP000256774">
    <property type="component" value="Unassembled WGS sequence"/>
</dbReference>
<evidence type="ECO:0000256" key="2">
    <source>
        <dbReference type="ARBA" id="ARBA00023125"/>
    </source>
</evidence>
<organism evidence="5 6">
    <name type="scientific">Paraperlucidibaca baekdonensis</name>
    <dbReference type="NCBI Taxonomy" id="748120"/>
    <lineage>
        <taxon>Bacteria</taxon>
        <taxon>Pseudomonadati</taxon>
        <taxon>Pseudomonadota</taxon>
        <taxon>Gammaproteobacteria</taxon>
        <taxon>Moraxellales</taxon>
        <taxon>Moraxellaceae</taxon>
        <taxon>Paraperlucidibaca</taxon>
    </lineage>
</organism>
<keyword evidence="3" id="KW-0804">Transcription</keyword>
<dbReference type="Gene3D" id="1.10.10.60">
    <property type="entry name" value="Homeodomain-like"/>
    <property type="match status" value="1"/>
</dbReference>
<dbReference type="GO" id="GO:0003700">
    <property type="term" value="F:DNA-binding transcription factor activity"/>
    <property type="evidence" value="ECO:0007669"/>
    <property type="project" value="InterPro"/>
</dbReference>
<dbReference type="InterPro" id="IPR009057">
    <property type="entry name" value="Homeodomain-like_sf"/>
</dbReference>
<evidence type="ECO:0000256" key="3">
    <source>
        <dbReference type="ARBA" id="ARBA00023163"/>
    </source>
</evidence>
<accession>A0A3E0H945</accession>
<keyword evidence="2" id="KW-0238">DNA-binding</keyword>
<dbReference type="AlphaFoldDB" id="A0A3E0H945"/>
<dbReference type="PROSITE" id="PS01124">
    <property type="entry name" value="HTH_ARAC_FAMILY_2"/>
    <property type="match status" value="1"/>
</dbReference>
<name>A0A3E0H945_9GAMM</name>